<dbReference type="InterPro" id="IPR005255">
    <property type="entry name" value="PdxA_fam"/>
</dbReference>
<dbReference type="GO" id="GO:0008615">
    <property type="term" value="P:pyridoxine biosynthetic process"/>
    <property type="evidence" value="ECO:0007669"/>
    <property type="project" value="UniProtKB-UniRule"/>
</dbReference>
<comment type="function">
    <text evidence="10">Catalyzes the NAD(P)-dependent oxidation of 4-(phosphooxy)-L-threonine (HTP) into 2-amino-3-oxo-4-(phosphooxy)butyric acid which spontaneously decarboxylates to form 3-amino-2-oxopropyl phosphate (AHAP).</text>
</comment>
<evidence type="ECO:0000313" key="12">
    <source>
        <dbReference type="Proteomes" id="UP000054785"/>
    </source>
</evidence>
<evidence type="ECO:0000256" key="9">
    <source>
        <dbReference type="ARBA" id="ARBA00023285"/>
    </source>
</evidence>
<name>A0A0W0TTJ6_9GAMM</name>
<dbReference type="GO" id="GO:0051287">
    <property type="term" value="F:NAD binding"/>
    <property type="evidence" value="ECO:0007669"/>
    <property type="project" value="InterPro"/>
</dbReference>
<dbReference type="NCBIfam" id="TIGR00557">
    <property type="entry name" value="pdxA"/>
    <property type="match status" value="1"/>
</dbReference>
<accession>A0A0W0TTJ6</accession>
<dbReference type="PATRIC" id="fig|45065.4.peg.1448"/>
<evidence type="ECO:0000256" key="1">
    <source>
        <dbReference type="ARBA" id="ARBA00022490"/>
    </source>
</evidence>
<dbReference type="SUPFAM" id="SSF53659">
    <property type="entry name" value="Isocitrate/Isopropylmalate dehydrogenase-like"/>
    <property type="match status" value="1"/>
</dbReference>
<sequence length="328" mass="34884">MKPLLVTSGEPAGIGPDLCLTLAGYPKPLVVAADKDMLLERARALHLTVECVPYRADEPVIPAPERLTVMHIPCAAPVQPGVLDPRNAKYVLELLSAAASGCMTGEFSGVCTAPVHKGVINDGGFPFTGHTEYFAEQCAAPQVVMMLVCEVMRVALVTTHMPLHQVASHIKRAHLERVLTLVHHHLQRDFGVSHPVIAVAGLNPHAGEGGHLGTEEISEITPAINALRATGMDIRGPFSADTMFADMHKSGIDSYVAMYHDQGLPVLKYAGFGTAVNVTLGLPVVRTSVDHGSALELAATGRAHNGSLLAAVKLAQQLADTRRKDVHN</sequence>
<keyword evidence="12" id="KW-1185">Reference proteome</keyword>
<dbReference type="GO" id="GO:0005737">
    <property type="term" value="C:cytoplasm"/>
    <property type="evidence" value="ECO:0007669"/>
    <property type="project" value="UniProtKB-SubCell"/>
</dbReference>
<keyword evidence="2 10" id="KW-0479">Metal-binding</keyword>
<feature type="binding site" evidence="10">
    <location>
        <position position="130"/>
    </location>
    <ligand>
        <name>substrate</name>
    </ligand>
</feature>
<feature type="binding site" evidence="10">
    <location>
        <position position="131"/>
    </location>
    <ligand>
        <name>substrate</name>
    </ligand>
</feature>
<evidence type="ECO:0000256" key="2">
    <source>
        <dbReference type="ARBA" id="ARBA00022723"/>
    </source>
</evidence>
<organism evidence="11 12">
    <name type="scientific">Legionella geestiana</name>
    <dbReference type="NCBI Taxonomy" id="45065"/>
    <lineage>
        <taxon>Bacteria</taxon>
        <taxon>Pseudomonadati</taxon>
        <taxon>Pseudomonadota</taxon>
        <taxon>Gammaproteobacteria</taxon>
        <taxon>Legionellales</taxon>
        <taxon>Legionellaceae</taxon>
        <taxon>Legionella</taxon>
    </lineage>
</organism>
<keyword evidence="5 10" id="KW-0521">NADP</keyword>
<dbReference type="GO" id="GO:0050570">
    <property type="term" value="F:4-hydroxythreonine-4-phosphate dehydrogenase activity"/>
    <property type="evidence" value="ECO:0007669"/>
    <property type="project" value="UniProtKB-UniRule"/>
</dbReference>
<dbReference type="Gene3D" id="3.40.718.10">
    <property type="entry name" value="Isopropylmalate Dehydrogenase"/>
    <property type="match status" value="1"/>
</dbReference>
<evidence type="ECO:0000256" key="7">
    <source>
        <dbReference type="ARBA" id="ARBA00023027"/>
    </source>
</evidence>
<feature type="binding site" evidence="10">
    <location>
        <position position="286"/>
    </location>
    <ligand>
        <name>substrate</name>
    </ligand>
</feature>
<feature type="binding site" evidence="10">
    <location>
        <position position="160"/>
    </location>
    <ligand>
        <name>a divalent metal cation</name>
        <dbReference type="ChEBI" id="CHEBI:60240"/>
        <note>ligand shared between dimeric partners</note>
    </ligand>
</feature>
<dbReference type="Proteomes" id="UP000054785">
    <property type="component" value="Unassembled WGS sequence"/>
</dbReference>
<dbReference type="PANTHER" id="PTHR30004:SF5">
    <property type="entry name" value="4-HYDROXYTHREONINE-4-PHOSPHATE DEHYDROGENASE"/>
    <property type="match status" value="1"/>
</dbReference>
<protein>
    <recommendedName>
        <fullName evidence="10">4-hydroxythreonine-4-phosphate dehydrogenase</fullName>
        <ecNumber evidence="10">1.1.1.262</ecNumber>
    </recommendedName>
    <alternativeName>
        <fullName evidence="10">4-(phosphohydroxy)-L-threonine dehydrogenase</fullName>
    </alternativeName>
</protein>
<evidence type="ECO:0000256" key="5">
    <source>
        <dbReference type="ARBA" id="ARBA00022857"/>
    </source>
</evidence>
<comment type="cofactor">
    <cofactor evidence="10">
        <name>Zn(2+)</name>
        <dbReference type="ChEBI" id="CHEBI:29105"/>
    </cofactor>
    <cofactor evidence="10">
        <name>Mg(2+)</name>
        <dbReference type="ChEBI" id="CHEBI:18420"/>
    </cofactor>
    <cofactor evidence="10">
        <name>Co(2+)</name>
        <dbReference type="ChEBI" id="CHEBI:48828"/>
    </cofactor>
    <text evidence="10">Binds 1 divalent metal cation per subunit. Can use ions such as Zn(2+), Mg(2+) or Co(2+).</text>
</comment>
<keyword evidence="1 10" id="KW-0963">Cytoplasm</keyword>
<reference evidence="11 12" key="1">
    <citation type="submission" date="2015-11" db="EMBL/GenBank/DDBJ databases">
        <title>Genomic analysis of 38 Legionella species identifies large and diverse effector repertoires.</title>
        <authorList>
            <person name="Burstein D."/>
            <person name="Amaro F."/>
            <person name="Zusman T."/>
            <person name="Lifshitz Z."/>
            <person name="Cohen O."/>
            <person name="Gilbert J.A."/>
            <person name="Pupko T."/>
            <person name="Shuman H.A."/>
            <person name="Segal G."/>
        </authorList>
    </citation>
    <scope>NUCLEOTIDE SEQUENCE [LARGE SCALE GENOMIC DNA]</scope>
    <source>
        <strain evidence="11 12">ATCC 49504</strain>
    </source>
</reference>
<keyword evidence="7 10" id="KW-0520">NAD</keyword>
<gene>
    <name evidence="10 11" type="primary">pdxA</name>
    <name evidence="11" type="ORF">Lgee_1341</name>
</gene>
<evidence type="ECO:0000256" key="3">
    <source>
        <dbReference type="ARBA" id="ARBA00022833"/>
    </source>
</evidence>
<dbReference type="OrthoDB" id="9801783at2"/>
<evidence type="ECO:0000256" key="10">
    <source>
        <dbReference type="HAMAP-Rule" id="MF_00536"/>
    </source>
</evidence>
<keyword evidence="3 10" id="KW-0862">Zinc</keyword>
<keyword evidence="9 10" id="KW-0170">Cobalt</keyword>
<dbReference type="GO" id="GO:0050897">
    <property type="term" value="F:cobalt ion binding"/>
    <property type="evidence" value="ECO:0007669"/>
    <property type="project" value="UniProtKB-UniRule"/>
</dbReference>
<keyword evidence="4 10" id="KW-0460">Magnesium</keyword>
<dbReference type="GO" id="GO:0042823">
    <property type="term" value="P:pyridoxal phosphate biosynthetic process"/>
    <property type="evidence" value="ECO:0007669"/>
    <property type="project" value="UniProtKB-UniRule"/>
</dbReference>
<comment type="similarity">
    <text evidence="10">Belongs to the PdxA family.</text>
</comment>
<dbReference type="EC" id="1.1.1.262" evidence="10"/>
<dbReference type="Pfam" id="PF04166">
    <property type="entry name" value="PdxA"/>
    <property type="match status" value="1"/>
</dbReference>
<keyword evidence="6 10" id="KW-0560">Oxidoreductase</keyword>
<dbReference type="STRING" id="45065.Lgee_1341"/>
<dbReference type="GO" id="GO:0000287">
    <property type="term" value="F:magnesium ion binding"/>
    <property type="evidence" value="ECO:0007669"/>
    <property type="project" value="UniProtKB-UniRule"/>
</dbReference>
<dbReference type="GO" id="GO:0008270">
    <property type="term" value="F:zinc ion binding"/>
    <property type="evidence" value="ECO:0007669"/>
    <property type="project" value="UniProtKB-UniRule"/>
</dbReference>
<comment type="catalytic activity">
    <reaction evidence="10">
        <text>4-(phosphooxy)-L-threonine + NAD(+) = 3-amino-2-oxopropyl phosphate + CO2 + NADH</text>
        <dbReference type="Rhea" id="RHEA:32275"/>
        <dbReference type="ChEBI" id="CHEBI:16526"/>
        <dbReference type="ChEBI" id="CHEBI:57279"/>
        <dbReference type="ChEBI" id="CHEBI:57540"/>
        <dbReference type="ChEBI" id="CHEBI:57945"/>
        <dbReference type="ChEBI" id="CHEBI:58452"/>
        <dbReference type="EC" id="1.1.1.262"/>
    </reaction>
</comment>
<dbReference type="InterPro" id="IPR037510">
    <property type="entry name" value="PdxA"/>
</dbReference>
<dbReference type="HAMAP" id="MF_00536">
    <property type="entry name" value="PdxA"/>
    <property type="match status" value="1"/>
</dbReference>
<evidence type="ECO:0000256" key="4">
    <source>
        <dbReference type="ARBA" id="ARBA00022842"/>
    </source>
</evidence>
<comment type="subcellular location">
    <subcellularLocation>
        <location evidence="10">Cytoplasm</location>
    </subcellularLocation>
</comment>
<keyword evidence="8 10" id="KW-0664">Pyridoxine biosynthesis</keyword>
<comment type="miscellaneous">
    <text evidence="10">The active site is located at the dimer interface.</text>
</comment>
<dbReference type="PANTHER" id="PTHR30004">
    <property type="entry name" value="4-HYDROXYTHREONINE-4-PHOSPHATE DEHYDROGENASE"/>
    <property type="match status" value="1"/>
</dbReference>
<dbReference type="EMBL" id="LNYC01000051">
    <property type="protein sequence ID" value="KTC99075.1"/>
    <property type="molecule type" value="Genomic_DNA"/>
</dbReference>
<dbReference type="AlphaFoldDB" id="A0A0W0TTJ6"/>
<feature type="binding site" evidence="10">
    <location>
        <position position="268"/>
    </location>
    <ligand>
        <name>substrate</name>
    </ligand>
</feature>
<evidence type="ECO:0000313" key="11">
    <source>
        <dbReference type="EMBL" id="KTC99075.1"/>
    </source>
</evidence>
<dbReference type="RefSeq" id="WP_028387237.1">
    <property type="nucleotide sequence ID" value="NZ_CAAAHN010000005.1"/>
</dbReference>
<evidence type="ECO:0000256" key="8">
    <source>
        <dbReference type="ARBA" id="ARBA00023096"/>
    </source>
</evidence>
<comment type="caution">
    <text evidence="11">The sequence shown here is derived from an EMBL/GenBank/DDBJ whole genome shotgun (WGS) entry which is preliminary data.</text>
</comment>
<feature type="binding site" evidence="10">
    <location>
        <position position="205"/>
    </location>
    <ligand>
        <name>a divalent metal cation</name>
        <dbReference type="ChEBI" id="CHEBI:60240"/>
        <note>ligand shared between dimeric partners</note>
    </ligand>
</feature>
<feature type="binding site" evidence="10">
    <location>
        <position position="277"/>
    </location>
    <ligand>
        <name>substrate</name>
    </ligand>
</feature>
<comment type="pathway">
    <text evidence="10">Cofactor biosynthesis; pyridoxine 5'-phosphate biosynthesis; pyridoxine 5'-phosphate from D-erythrose 4-phosphate: step 4/5.</text>
</comment>
<feature type="binding site" evidence="10">
    <location>
        <position position="260"/>
    </location>
    <ligand>
        <name>a divalent metal cation</name>
        <dbReference type="ChEBI" id="CHEBI:60240"/>
        <note>ligand shared between dimeric partners</note>
    </ligand>
</feature>
<evidence type="ECO:0000256" key="6">
    <source>
        <dbReference type="ARBA" id="ARBA00023002"/>
    </source>
</evidence>
<dbReference type="UniPathway" id="UPA00244">
    <property type="reaction ID" value="UER00312"/>
</dbReference>
<proteinExistence type="inferred from homology"/>
<comment type="subunit">
    <text evidence="10">Homodimer.</text>
</comment>